<sequence length="322" mass="37968">MAKLWYVLQVLHCSRSNIQRMHRVFAVFIWNSVWERTSRTNIFRRVKTGGLGLSHLFIRQLVNRFIFLRDQRDPFIRTVIQVRLRDVMPEFIVASSGYSGLIRGYLKEVIDAYRFLRARFSLEYLSGVPRKRLTRDLTDSLFPVPVYRSLYSAAPGQDVLKRVKKMIVPACAKTFFFKLHSETLPVKAWLVSKGIPVAWSENCLLCKKPETIEHVFLDCWDAVFFWDILQRTLKKDLPLTPYGIRYLYVEGGDIVPYDMFMLIALHSLWQCRMAVRHADVNVRPVHRYFIESMCYLKEIYKVQQPLPDWLPLVEKLATLKDL</sequence>
<evidence type="ECO:0000259" key="1">
    <source>
        <dbReference type="Pfam" id="PF13966"/>
    </source>
</evidence>
<dbReference type="InterPro" id="IPR026960">
    <property type="entry name" value="RVT-Znf"/>
</dbReference>
<name>V5IB75_IXORI</name>
<reference evidence="2" key="1">
    <citation type="journal article" date="2015" name="Sci. Rep.">
        <title>Tissue- and time-dependent transcription in Ixodes ricinus salivary glands and midguts when blood feeding on the vertebrate host.</title>
        <authorList>
            <person name="Kotsyfakis M."/>
            <person name="Schwarz A."/>
            <person name="Erhart J."/>
            <person name="Ribeiro J.M."/>
        </authorList>
    </citation>
    <scope>NUCLEOTIDE SEQUENCE</scope>
    <source>
        <tissue evidence="2">Salivary gland and midgut</tissue>
    </source>
</reference>
<accession>V5IB75</accession>
<dbReference type="EMBL" id="GANP01015927">
    <property type="protein sequence ID" value="JAB68541.1"/>
    <property type="molecule type" value="mRNA"/>
</dbReference>
<dbReference type="Pfam" id="PF13966">
    <property type="entry name" value="zf-RVT"/>
    <property type="match status" value="1"/>
</dbReference>
<evidence type="ECO:0000313" key="2">
    <source>
        <dbReference type="EMBL" id="JAB68541.1"/>
    </source>
</evidence>
<dbReference type="AlphaFoldDB" id="V5IB75"/>
<organism evidence="2">
    <name type="scientific">Ixodes ricinus</name>
    <name type="common">Common tick</name>
    <name type="synonym">Acarus ricinus</name>
    <dbReference type="NCBI Taxonomy" id="34613"/>
    <lineage>
        <taxon>Eukaryota</taxon>
        <taxon>Metazoa</taxon>
        <taxon>Ecdysozoa</taxon>
        <taxon>Arthropoda</taxon>
        <taxon>Chelicerata</taxon>
        <taxon>Arachnida</taxon>
        <taxon>Acari</taxon>
        <taxon>Parasitiformes</taxon>
        <taxon>Ixodida</taxon>
        <taxon>Ixodoidea</taxon>
        <taxon>Ixodidae</taxon>
        <taxon>Ixodinae</taxon>
        <taxon>Ixodes</taxon>
    </lineage>
</organism>
<feature type="domain" description="Reverse transcriptase zinc-binding" evidence="1">
    <location>
        <begin position="146"/>
        <end position="226"/>
    </location>
</feature>
<proteinExistence type="evidence at transcript level"/>
<protein>
    <recommendedName>
        <fullName evidence="1">Reverse transcriptase zinc-binding domain-containing protein</fullName>
    </recommendedName>
</protein>